<evidence type="ECO:0000256" key="1">
    <source>
        <dbReference type="ARBA" id="ARBA00022475"/>
    </source>
</evidence>
<dbReference type="EMBL" id="QTLC01000043">
    <property type="protein sequence ID" value="RDY70636.1"/>
    <property type="molecule type" value="Genomic_DNA"/>
</dbReference>
<evidence type="ECO:0000256" key="7">
    <source>
        <dbReference type="ARBA" id="ARBA00023136"/>
    </source>
</evidence>
<keyword evidence="8" id="KW-0594">Phospholipid biosynthesis</keyword>
<dbReference type="SMART" id="SM01207">
    <property type="entry name" value="G3P_acyltransf"/>
    <property type="match status" value="1"/>
</dbReference>
<dbReference type="AlphaFoldDB" id="A0A3D8VMK7"/>
<dbReference type="GO" id="GO:0008654">
    <property type="term" value="P:phospholipid biosynthetic process"/>
    <property type="evidence" value="ECO:0007669"/>
    <property type="project" value="UniProtKB-KW"/>
</dbReference>
<dbReference type="Pfam" id="PF02660">
    <property type="entry name" value="G3P_acyltransf"/>
    <property type="match status" value="1"/>
</dbReference>
<reference evidence="11 12" key="1">
    <citation type="submission" date="2018-08" db="EMBL/GenBank/DDBJ databases">
        <title>Genome sequence of strict halophilic Halobacillus trueperi SS1 isolated from Lunsu, a salty water body of North West Himalayas.</title>
        <authorList>
            <person name="Gupta S."/>
            <person name="Sharma P."/>
            <person name="Dev K."/>
            <person name="Baumler D."/>
            <person name="Sourirajan A."/>
        </authorList>
    </citation>
    <scope>NUCLEOTIDE SEQUENCE [LARGE SCALE GENOMIC DNA]</scope>
    <source>
        <strain evidence="11 12">SS1</strain>
    </source>
</reference>
<keyword evidence="2" id="KW-0444">Lipid biosynthesis</keyword>
<dbReference type="InterPro" id="IPR003811">
    <property type="entry name" value="G3P_acylTferase_PlsY"/>
</dbReference>
<evidence type="ECO:0000256" key="10">
    <source>
        <dbReference type="SAM" id="Phobius"/>
    </source>
</evidence>
<dbReference type="Proteomes" id="UP000257032">
    <property type="component" value="Unassembled WGS sequence"/>
</dbReference>
<feature type="transmembrane region" description="Helical" evidence="10">
    <location>
        <begin position="12"/>
        <end position="30"/>
    </location>
</feature>
<keyword evidence="9" id="KW-1208">Phospholipid metabolism</keyword>
<feature type="transmembrane region" description="Helical" evidence="10">
    <location>
        <begin position="113"/>
        <end position="138"/>
    </location>
</feature>
<keyword evidence="6" id="KW-0443">Lipid metabolism</keyword>
<gene>
    <name evidence="11" type="ORF">DXT76_11970</name>
</gene>
<comment type="caution">
    <text evidence="11">The sequence shown here is derived from an EMBL/GenBank/DDBJ whole genome shotgun (WGS) entry which is preliminary data.</text>
</comment>
<name>A0A3D8VMK7_9BACI</name>
<protein>
    <submittedName>
        <fullName evidence="11">Glycerol-3-phosphate acyltransferase</fullName>
    </submittedName>
</protein>
<evidence type="ECO:0000256" key="2">
    <source>
        <dbReference type="ARBA" id="ARBA00022516"/>
    </source>
</evidence>
<feature type="transmembrane region" description="Helical" evidence="10">
    <location>
        <begin position="168"/>
        <end position="187"/>
    </location>
</feature>
<keyword evidence="1" id="KW-1003">Cell membrane</keyword>
<keyword evidence="7 10" id="KW-0472">Membrane</keyword>
<sequence length="198" mass="21132">MLETTRGEDMWVWPIISYLLAGINGAYVITKYKLQKDITTLGSGTGGARNAGRVAGKQAFIWTVVIDALKTILPLSLALYLSISSVILAAMIIAAVAGHIWSIWLKGCGGKGVVAYLACTLVLEWPGLLIFGGAALLAKYLPVSFSKVMVVAMIIPVVSAFFRGNPAVSFGLLIGYGLVVLSHLYPVHPGSMKEEEHL</sequence>
<evidence type="ECO:0000256" key="8">
    <source>
        <dbReference type="ARBA" id="ARBA00023209"/>
    </source>
</evidence>
<accession>A0A3D8VMK7</accession>
<keyword evidence="5 10" id="KW-1133">Transmembrane helix</keyword>
<evidence type="ECO:0000256" key="3">
    <source>
        <dbReference type="ARBA" id="ARBA00022679"/>
    </source>
</evidence>
<dbReference type="PANTHER" id="PTHR30309">
    <property type="entry name" value="INNER MEMBRANE PROTEIN YGIH"/>
    <property type="match status" value="1"/>
</dbReference>
<feature type="transmembrane region" description="Helical" evidence="10">
    <location>
        <begin position="145"/>
        <end position="162"/>
    </location>
</feature>
<dbReference type="GO" id="GO:0005886">
    <property type="term" value="C:plasma membrane"/>
    <property type="evidence" value="ECO:0007669"/>
    <property type="project" value="InterPro"/>
</dbReference>
<keyword evidence="4 10" id="KW-0812">Transmembrane</keyword>
<evidence type="ECO:0000313" key="12">
    <source>
        <dbReference type="Proteomes" id="UP000257032"/>
    </source>
</evidence>
<evidence type="ECO:0000256" key="4">
    <source>
        <dbReference type="ARBA" id="ARBA00022692"/>
    </source>
</evidence>
<dbReference type="GO" id="GO:0043772">
    <property type="term" value="F:acyl-phosphate glycerol-3-phosphate acyltransferase activity"/>
    <property type="evidence" value="ECO:0007669"/>
    <property type="project" value="InterPro"/>
</dbReference>
<organism evidence="11 12">
    <name type="scientific">Halobacillus trueperi</name>
    <dbReference type="NCBI Taxonomy" id="156205"/>
    <lineage>
        <taxon>Bacteria</taxon>
        <taxon>Bacillati</taxon>
        <taxon>Bacillota</taxon>
        <taxon>Bacilli</taxon>
        <taxon>Bacillales</taxon>
        <taxon>Bacillaceae</taxon>
        <taxon>Halobacillus</taxon>
    </lineage>
</organism>
<feature type="transmembrane region" description="Helical" evidence="10">
    <location>
        <begin position="77"/>
        <end position="101"/>
    </location>
</feature>
<proteinExistence type="predicted"/>
<keyword evidence="3 11" id="KW-0808">Transferase</keyword>
<keyword evidence="11" id="KW-0012">Acyltransferase</keyword>
<evidence type="ECO:0000256" key="9">
    <source>
        <dbReference type="ARBA" id="ARBA00023264"/>
    </source>
</evidence>
<evidence type="ECO:0000313" key="11">
    <source>
        <dbReference type="EMBL" id="RDY70636.1"/>
    </source>
</evidence>
<evidence type="ECO:0000256" key="6">
    <source>
        <dbReference type="ARBA" id="ARBA00023098"/>
    </source>
</evidence>
<dbReference type="PANTHER" id="PTHR30309:SF0">
    <property type="entry name" value="GLYCEROL-3-PHOSPHATE ACYLTRANSFERASE-RELATED"/>
    <property type="match status" value="1"/>
</dbReference>
<evidence type="ECO:0000256" key="5">
    <source>
        <dbReference type="ARBA" id="ARBA00022989"/>
    </source>
</evidence>